<gene>
    <name evidence="2" type="ORF">TRFO_04916</name>
</gene>
<dbReference type="GeneID" id="94826880"/>
<dbReference type="OrthoDB" id="10621685at2759"/>
<keyword evidence="1" id="KW-0812">Transmembrane</keyword>
<dbReference type="SUPFAM" id="SSF49764">
    <property type="entry name" value="HSP20-like chaperones"/>
    <property type="match status" value="1"/>
</dbReference>
<organism evidence="2 3">
    <name type="scientific">Tritrichomonas foetus</name>
    <dbReference type="NCBI Taxonomy" id="1144522"/>
    <lineage>
        <taxon>Eukaryota</taxon>
        <taxon>Metamonada</taxon>
        <taxon>Parabasalia</taxon>
        <taxon>Tritrichomonadida</taxon>
        <taxon>Tritrichomonadidae</taxon>
        <taxon>Tritrichomonas</taxon>
    </lineage>
</organism>
<dbReference type="InterPro" id="IPR011990">
    <property type="entry name" value="TPR-like_helical_dom_sf"/>
</dbReference>
<keyword evidence="1" id="KW-0472">Membrane</keyword>
<feature type="transmembrane region" description="Helical" evidence="1">
    <location>
        <begin position="303"/>
        <end position="323"/>
    </location>
</feature>
<dbReference type="Proteomes" id="UP000179807">
    <property type="component" value="Unassembled WGS sequence"/>
</dbReference>
<evidence type="ECO:0008006" key="4">
    <source>
        <dbReference type="Google" id="ProtNLM"/>
    </source>
</evidence>
<evidence type="ECO:0000313" key="2">
    <source>
        <dbReference type="EMBL" id="OHT08303.1"/>
    </source>
</evidence>
<evidence type="ECO:0000256" key="1">
    <source>
        <dbReference type="SAM" id="Phobius"/>
    </source>
</evidence>
<comment type="caution">
    <text evidence="2">The sequence shown here is derived from an EMBL/GenBank/DDBJ whole genome shotgun (WGS) entry which is preliminary data.</text>
</comment>
<accession>A0A1J4KA46</accession>
<keyword evidence="1" id="KW-1133">Transmembrane helix</keyword>
<dbReference type="Gene3D" id="1.25.40.10">
    <property type="entry name" value="Tetratricopeptide repeat domain"/>
    <property type="match status" value="1"/>
</dbReference>
<proteinExistence type="predicted"/>
<name>A0A1J4KA46_9EUKA</name>
<reference evidence="2" key="1">
    <citation type="submission" date="2016-10" db="EMBL/GenBank/DDBJ databases">
        <authorList>
            <person name="Benchimol M."/>
            <person name="Almeida L.G."/>
            <person name="Vasconcelos A.T."/>
            <person name="Perreira-Neves A."/>
            <person name="Rosa I.A."/>
            <person name="Tasca T."/>
            <person name="Bogo M.R."/>
            <person name="de Souza W."/>
        </authorList>
    </citation>
    <scope>NUCLEOTIDE SEQUENCE [LARGE SCALE GENOMIC DNA]</scope>
    <source>
        <strain evidence="2">K</strain>
    </source>
</reference>
<dbReference type="VEuPathDB" id="TrichDB:TRFO_04916"/>
<dbReference type="RefSeq" id="XP_068361439.1">
    <property type="nucleotide sequence ID" value="XM_068492176.1"/>
</dbReference>
<protein>
    <recommendedName>
        <fullName evidence="4">CS domain-containing protein</fullName>
    </recommendedName>
</protein>
<dbReference type="InterPro" id="IPR008978">
    <property type="entry name" value="HSP20-like_chaperone"/>
</dbReference>
<keyword evidence="3" id="KW-1185">Reference proteome</keyword>
<dbReference type="SUPFAM" id="SSF81901">
    <property type="entry name" value="HCP-like"/>
    <property type="match status" value="1"/>
</dbReference>
<evidence type="ECO:0000313" key="3">
    <source>
        <dbReference type="Proteomes" id="UP000179807"/>
    </source>
</evidence>
<sequence length="331" mass="36963">MNQIPPALHPAYDWKFEQNEKEVIVTFQFPPTFNIHSFQANLTNDNQCIRCDAPNHIPFLCGHLNSPADSINVEFLEDSNTVNLHIIKSKEEVWKIVIQSFTPQTGEIDPKSAFLIFSVLSNQDVSDEIKDSIAALLKSSAQAGYVPALLTFGNICIKLETVQHVGFSMLQTAAEMYQSPEAFCHLGSFMLRQNEIEQGLIMLNESLRMGYTNAALIIGRTLSPFSPLPSLEKKNGQKALEMFEKCPLPDSKYEMAKILIKGCEGVPEDSERAKKLYSEAKAELPQLPPLEEVIAKAENKEQGVNGIMVVAAGVVAVFGFILYNHVKRYRK</sequence>
<dbReference type="Gene3D" id="2.60.40.790">
    <property type="match status" value="1"/>
</dbReference>
<dbReference type="EMBL" id="MLAK01000671">
    <property type="protein sequence ID" value="OHT08303.1"/>
    <property type="molecule type" value="Genomic_DNA"/>
</dbReference>
<dbReference type="AlphaFoldDB" id="A0A1J4KA46"/>